<evidence type="ECO:0000313" key="1">
    <source>
        <dbReference type="EMBL" id="KAH6660840.1"/>
    </source>
</evidence>
<dbReference type="GO" id="GO:0004029">
    <property type="term" value="F:aldehyde dehydrogenase (NAD+) activity"/>
    <property type="evidence" value="ECO:0007669"/>
    <property type="project" value="TreeGrafter"/>
</dbReference>
<dbReference type="PANTHER" id="PTHR48079">
    <property type="entry name" value="PROTEIN YEEZ"/>
    <property type="match status" value="1"/>
</dbReference>
<gene>
    <name evidence="1" type="ORF">BKA67DRAFT_530923</name>
</gene>
<name>A0A9P8UZ96_9PEZI</name>
<comment type="caution">
    <text evidence="1">The sequence shown here is derived from an EMBL/GenBank/DDBJ whole genome shotgun (WGS) entry which is preliminary data.</text>
</comment>
<accession>A0A9P8UZ96</accession>
<proteinExistence type="predicted"/>
<dbReference type="Proteomes" id="UP000758603">
    <property type="component" value="Unassembled WGS sequence"/>
</dbReference>
<sequence length="370" mass="40100">MSHNILITGGSGYLGGDLLARLKTTNLPSYGKLFALVRTDEQAQKVKQHYGAEPLQFDAYDEAAVQRGVIDNDISVVFHLIDALNFTSQVFFIKALGEVKKRTGRDVHFLHVGSLSTGLEDPGQVAFQTDLLQTTGAKLFSSHAGAPTDQPLYDSDTNLYKIQKGQKSHIPLVNVAVQTNNTVIEQSEALGVNSYIFAPCIVYGESAGFGNAISIQTVAIVKAAKAARRVYRTDEGRPTWPVCHINDNTTLYIAILEAILSGSSPDHGRNGYYLAASGSVAWDDLYDAFSATLTKRGVVEDARVELADESAISKMAQGLGYPPELVAFALGGKCTFVAKHGEKVGWKPEYPPEHILEDAEREVDVILANI</sequence>
<dbReference type="GeneID" id="70128201"/>
<evidence type="ECO:0008006" key="3">
    <source>
        <dbReference type="Google" id="ProtNLM"/>
    </source>
</evidence>
<protein>
    <recommendedName>
        <fullName evidence="3">NAD-dependent epimerase/dehydratase domain-containing protein</fullName>
    </recommendedName>
</protein>
<dbReference type="OrthoDB" id="10262413at2759"/>
<dbReference type="GO" id="GO:0005737">
    <property type="term" value="C:cytoplasm"/>
    <property type="evidence" value="ECO:0007669"/>
    <property type="project" value="TreeGrafter"/>
</dbReference>
<evidence type="ECO:0000313" key="2">
    <source>
        <dbReference type="Proteomes" id="UP000758603"/>
    </source>
</evidence>
<keyword evidence="2" id="KW-1185">Reference proteome</keyword>
<reference evidence="1" key="1">
    <citation type="journal article" date="2021" name="Nat. Commun.">
        <title>Genetic determinants of endophytism in the Arabidopsis root mycobiome.</title>
        <authorList>
            <person name="Mesny F."/>
            <person name="Miyauchi S."/>
            <person name="Thiergart T."/>
            <person name="Pickel B."/>
            <person name="Atanasova L."/>
            <person name="Karlsson M."/>
            <person name="Huettel B."/>
            <person name="Barry K.W."/>
            <person name="Haridas S."/>
            <person name="Chen C."/>
            <person name="Bauer D."/>
            <person name="Andreopoulos W."/>
            <person name="Pangilinan J."/>
            <person name="LaButti K."/>
            <person name="Riley R."/>
            <person name="Lipzen A."/>
            <person name="Clum A."/>
            <person name="Drula E."/>
            <person name="Henrissat B."/>
            <person name="Kohler A."/>
            <person name="Grigoriev I.V."/>
            <person name="Martin F.M."/>
            <person name="Hacquard S."/>
        </authorList>
    </citation>
    <scope>NUCLEOTIDE SEQUENCE</scope>
    <source>
        <strain evidence="1">MPI-SDFR-AT-0073</strain>
    </source>
</reference>
<dbReference type="SUPFAM" id="SSF51735">
    <property type="entry name" value="NAD(P)-binding Rossmann-fold domains"/>
    <property type="match status" value="1"/>
</dbReference>
<dbReference type="RefSeq" id="XP_045964971.1">
    <property type="nucleotide sequence ID" value="XM_046099309.1"/>
</dbReference>
<dbReference type="InterPro" id="IPR036291">
    <property type="entry name" value="NAD(P)-bd_dom_sf"/>
</dbReference>
<dbReference type="EMBL" id="JAGPXC010000001">
    <property type="protein sequence ID" value="KAH6660840.1"/>
    <property type="molecule type" value="Genomic_DNA"/>
</dbReference>
<dbReference type="InterPro" id="IPR051783">
    <property type="entry name" value="NAD(P)-dependent_oxidoreduct"/>
</dbReference>
<dbReference type="PANTHER" id="PTHR48079:SF6">
    <property type="entry name" value="NAD(P)-BINDING DOMAIN-CONTAINING PROTEIN-RELATED"/>
    <property type="match status" value="1"/>
</dbReference>
<dbReference type="AlphaFoldDB" id="A0A9P8UZ96"/>
<organism evidence="1 2">
    <name type="scientific">Truncatella angustata</name>
    <dbReference type="NCBI Taxonomy" id="152316"/>
    <lineage>
        <taxon>Eukaryota</taxon>
        <taxon>Fungi</taxon>
        <taxon>Dikarya</taxon>
        <taxon>Ascomycota</taxon>
        <taxon>Pezizomycotina</taxon>
        <taxon>Sordariomycetes</taxon>
        <taxon>Xylariomycetidae</taxon>
        <taxon>Amphisphaeriales</taxon>
        <taxon>Sporocadaceae</taxon>
        <taxon>Truncatella</taxon>
    </lineage>
</organism>
<dbReference type="Gene3D" id="3.40.50.720">
    <property type="entry name" value="NAD(P)-binding Rossmann-like Domain"/>
    <property type="match status" value="1"/>
</dbReference>